<reference evidence="2" key="1">
    <citation type="submission" date="2017-11" db="EMBL/GenBank/DDBJ databases">
        <authorList>
            <person name="Lima N.C."/>
            <person name="Parody-Merino A.M."/>
            <person name="Battley P.F."/>
            <person name="Fidler A.E."/>
            <person name="Prosdocimi F."/>
        </authorList>
    </citation>
    <scope>NUCLEOTIDE SEQUENCE [LARGE SCALE GENOMIC DNA]</scope>
</reference>
<sequence length="138" mass="16023">MERDPGLLEDNKLNVSEQRTAAAKKSNRMLGCINKGITSRDKEAIIPLYSIRPHLVYCAQFWLLLYKKEVDRLEGVQRKATKIIKGLGSLSYEERLRELDLSSLEKRRLEGDLITTFQYLKGGYKEDGDSLFTRRREK</sequence>
<gene>
    <name evidence="1" type="ORF">llap_2330</name>
</gene>
<evidence type="ECO:0000313" key="1">
    <source>
        <dbReference type="EMBL" id="PKU47363.1"/>
    </source>
</evidence>
<organism evidence="1 2">
    <name type="scientific">Limosa lapponica baueri</name>
    <dbReference type="NCBI Taxonomy" id="1758121"/>
    <lineage>
        <taxon>Eukaryota</taxon>
        <taxon>Metazoa</taxon>
        <taxon>Chordata</taxon>
        <taxon>Craniata</taxon>
        <taxon>Vertebrata</taxon>
        <taxon>Euteleostomi</taxon>
        <taxon>Archelosauria</taxon>
        <taxon>Archosauria</taxon>
        <taxon>Dinosauria</taxon>
        <taxon>Saurischia</taxon>
        <taxon>Theropoda</taxon>
        <taxon>Coelurosauria</taxon>
        <taxon>Aves</taxon>
        <taxon>Neognathae</taxon>
        <taxon>Neoaves</taxon>
        <taxon>Charadriiformes</taxon>
        <taxon>Scolopacidae</taxon>
        <taxon>Limosa</taxon>
    </lineage>
</organism>
<dbReference type="OrthoDB" id="419189at2759"/>
<keyword evidence="2" id="KW-1185">Reference proteome</keyword>
<dbReference type="Proteomes" id="UP000233556">
    <property type="component" value="Unassembled WGS sequence"/>
</dbReference>
<protein>
    <recommendedName>
        <fullName evidence="3">Rna-directed dna polymerase from mobile element jockey-like</fullName>
    </recommendedName>
</protein>
<evidence type="ECO:0000313" key="2">
    <source>
        <dbReference type="Proteomes" id="UP000233556"/>
    </source>
</evidence>
<proteinExistence type="predicted"/>
<accession>A0A2I0UMW1</accession>
<evidence type="ECO:0008006" key="3">
    <source>
        <dbReference type="Google" id="ProtNLM"/>
    </source>
</evidence>
<dbReference type="PANTHER" id="PTHR33332">
    <property type="entry name" value="REVERSE TRANSCRIPTASE DOMAIN-CONTAINING PROTEIN"/>
    <property type="match status" value="1"/>
</dbReference>
<dbReference type="AlphaFoldDB" id="A0A2I0UMW1"/>
<reference evidence="2" key="2">
    <citation type="submission" date="2017-12" db="EMBL/GenBank/DDBJ databases">
        <title>Genome sequence of the Bar-tailed Godwit (Limosa lapponica baueri).</title>
        <authorList>
            <person name="Lima N.C.B."/>
            <person name="Parody-Merino A.M."/>
            <person name="Battley P.F."/>
            <person name="Fidler A.E."/>
            <person name="Prosdocimi F."/>
        </authorList>
    </citation>
    <scope>NUCLEOTIDE SEQUENCE [LARGE SCALE GENOMIC DNA]</scope>
</reference>
<dbReference type="EMBL" id="KZ505680">
    <property type="protein sequence ID" value="PKU47363.1"/>
    <property type="molecule type" value="Genomic_DNA"/>
</dbReference>
<name>A0A2I0UMW1_LIMLA</name>